<protein>
    <submittedName>
        <fullName evidence="1">Uncharacterized protein</fullName>
    </submittedName>
</protein>
<organism evidence="1 2">
    <name type="scientific">Trichomalopsis sarcophagae</name>
    <dbReference type="NCBI Taxonomy" id="543379"/>
    <lineage>
        <taxon>Eukaryota</taxon>
        <taxon>Metazoa</taxon>
        <taxon>Ecdysozoa</taxon>
        <taxon>Arthropoda</taxon>
        <taxon>Hexapoda</taxon>
        <taxon>Insecta</taxon>
        <taxon>Pterygota</taxon>
        <taxon>Neoptera</taxon>
        <taxon>Endopterygota</taxon>
        <taxon>Hymenoptera</taxon>
        <taxon>Apocrita</taxon>
        <taxon>Proctotrupomorpha</taxon>
        <taxon>Chalcidoidea</taxon>
        <taxon>Pteromalidae</taxon>
        <taxon>Pteromalinae</taxon>
        <taxon>Trichomalopsis</taxon>
    </lineage>
</organism>
<gene>
    <name evidence="1" type="ORF">TSAR_004902</name>
</gene>
<accession>A0A232FF96</accession>
<proteinExistence type="predicted"/>
<dbReference type="EMBL" id="NNAY01000336">
    <property type="protein sequence ID" value="OXU29118.1"/>
    <property type="molecule type" value="Genomic_DNA"/>
</dbReference>
<comment type="caution">
    <text evidence="1">The sequence shown here is derived from an EMBL/GenBank/DDBJ whole genome shotgun (WGS) entry which is preliminary data.</text>
</comment>
<keyword evidence="2" id="KW-1185">Reference proteome</keyword>
<reference evidence="1 2" key="1">
    <citation type="journal article" date="2017" name="Curr. Biol.">
        <title>The Evolution of Venom by Co-option of Single-Copy Genes.</title>
        <authorList>
            <person name="Martinson E.O."/>
            <person name="Mrinalini"/>
            <person name="Kelkar Y.D."/>
            <person name="Chang C.H."/>
            <person name="Werren J.H."/>
        </authorList>
    </citation>
    <scope>NUCLEOTIDE SEQUENCE [LARGE SCALE GENOMIC DNA]</scope>
    <source>
        <strain evidence="1 2">Alberta</strain>
        <tissue evidence="1">Whole body</tissue>
    </source>
</reference>
<name>A0A232FF96_9HYME</name>
<evidence type="ECO:0000313" key="1">
    <source>
        <dbReference type="EMBL" id="OXU29118.1"/>
    </source>
</evidence>
<sequence length="83" mass="9710">MGSGYCVSYRCRYYAIIIMLDYAVNNEFQMRLEIDHCCCYYNNDAYKKSTKSIATEIKIYTLERKRESRGPSYFEGLAVATES</sequence>
<evidence type="ECO:0000313" key="2">
    <source>
        <dbReference type="Proteomes" id="UP000215335"/>
    </source>
</evidence>
<dbReference type="Proteomes" id="UP000215335">
    <property type="component" value="Unassembled WGS sequence"/>
</dbReference>
<dbReference type="AlphaFoldDB" id="A0A232FF96"/>